<dbReference type="InterPro" id="IPR044053">
    <property type="entry name" value="AsaB-like"/>
</dbReference>
<dbReference type="NCBIfam" id="NF041278">
    <property type="entry name" value="CmcJ_NvfI_EfuI"/>
    <property type="match status" value="1"/>
</dbReference>
<dbReference type="EMBL" id="GL883109">
    <property type="protein sequence ID" value="EGG06156.1"/>
    <property type="molecule type" value="Genomic_DNA"/>
</dbReference>
<evidence type="ECO:0000313" key="2">
    <source>
        <dbReference type="EMBL" id="EGG06156.1"/>
    </source>
</evidence>
<dbReference type="PANTHER" id="PTHR34598:SF3">
    <property type="entry name" value="OXIDOREDUCTASE AN1597"/>
    <property type="match status" value="1"/>
</dbReference>
<evidence type="ECO:0008006" key="4">
    <source>
        <dbReference type="Google" id="ProtNLM"/>
    </source>
</evidence>
<gene>
    <name evidence="2" type="ORF">MELLADRAFT_63470</name>
</gene>
<dbReference type="KEGG" id="mlr:MELLADRAFT_63470"/>
<dbReference type="GO" id="GO:0016491">
    <property type="term" value="F:oxidoreductase activity"/>
    <property type="evidence" value="ECO:0007669"/>
    <property type="project" value="InterPro"/>
</dbReference>
<keyword evidence="3" id="KW-1185">Reference proteome</keyword>
<name>F4RMR6_MELLP</name>
<dbReference type="Proteomes" id="UP000001072">
    <property type="component" value="Unassembled WGS sequence"/>
</dbReference>
<comment type="similarity">
    <text evidence="1">Belongs to the asaB hydroxylase/desaturase family.</text>
</comment>
<evidence type="ECO:0000313" key="3">
    <source>
        <dbReference type="Proteomes" id="UP000001072"/>
    </source>
</evidence>
<dbReference type="HOGENOM" id="CLU_042688_2_2_1"/>
<protein>
    <recommendedName>
        <fullName evidence="4">Methyltransferase</fullName>
    </recommendedName>
</protein>
<dbReference type="InParanoid" id="F4RMR6"/>
<dbReference type="OrthoDB" id="412788at2759"/>
<dbReference type="STRING" id="747676.F4RMR6"/>
<evidence type="ECO:0000256" key="1">
    <source>
        <dbReference type="ARBA" id="ARBA00023604"/>
    </source>
</evidence>
<dbReference type="RefSeq" id="XP_007410394.1">
    <property type="nucleotide sequence ID" value="XM_007410332.1"/>
</dbReference>
<dbReference type="VEuPathDB" id="FungiDB:MELLADRAFT_63470"/>
<accession>F4RMR6</accession>
<proteinExistence type="inferred from homology"/>
<dbReference type="AlphaFoldDB" id="F4RMR6"/>
<dbReference type="PANTHER" id="PTHR34598">
    <property type="entry name" value="BLL6449 PROTEIN"/>
    <property type="match status" value="1"/>
</dbReference>
<reference evidence="3" key="1">
    <citation type="journal article" date="2011" name="Proc. Natl. Acad. Sci. U.S.A.">
        <title>Obligate biotrophy features unraveled by the genomic analysis of rust fungi.</title>
        <authorList>
            <person name="Duplessis S."/>
            <person name="Cuomo C.A."/>
            <person name="Lin Y.-C."/>
            <person name="Aerts A."/>
            <person name="Tisserant E."/>
            <person name="Veneault-Fourrey C."/>
            <person name="Joly D.L."/>
            <person name="Hacquard S."/>
            <person name="Amselem J."/>
            <person name="Cantarel B.L."/>
            <person name="Chiu R."/>
            <person name="Coutinho P.M."/>
            <person name="Feau N."/>
            <person name="Field M."/>
            <person name="Frey P."/>
            <person name="Gelhaye E."/>
            <person name="Goldberg J."/>
            <person name="Grabherr M.G."/>
            <person name="Kodira C.D."/>
            <person name="Kohler A."/>
            <person name="Kuees U."/>
            <person name="Lindquist E.A."/>
            <person name="Lucas S.M."/>
            <person name="Mago R."/>
            <person name="Mauceli E."/>
            <person name="Morin E."/>
            <person name="Murat C."/>
            <person name="Pangilinan J.L."/>
            <person name="Park R."/>
            <person name="Pearson M."/>
            <person name="Quesneville H."/>
            <person name="Rouhier N."/>
            <person name="Sakthikumar S."/>
            <person name="Salamov A.A."/>
            <person name="Schmutz J."/>
            <person name="Selles B."/>
            <person name="Shapiro H."/>
            <person name="Tanguay P."/>
            <person name="Tuskan G.A."/>
            <person name="Henrissat B."/>
            <person name="Van de Peer Y."/>
            <person name="Rouze P."/>
            <person name="Ellis J.G."/>
            <person name="Dodds P.N."/>
            <person name="Schein J.E."/>
            <person name="Zhong S."/>
            <person name="Hamelin R.C."/>
            <person name="Grigoriev I.V."/>
            <person name="Szabo L.J."/>
            <person name="Martin F."/>
        </authorList>
    </citation>
    <scope>NUCLEOTIDE SEQUENCE [LARGE SCALE GENOMIC DNA]</scope>
    <source>
        <strain evidence="3">98AG31 / pathotype 3-4-7</strain>
    </source>
</reference>
<dbReference type="GeneID" id="18930099"/>
<dbReference type="eggNOG" id="ENOG502RZMU">
    <property type="taxonomic scope" value="Eukaryota"/>
</dbReference>
<sequence>MVEIKDIRGFEKEFQLNVNGFEYVKDQVKGLESCKTDEEYEALLKPAAEKLVKEMTQAEAVFAFNYRIRDKLPGWEGEGAHRTPVPSVHADFSAPGAEEAVGRAIQRNSDQENVKRIESLSKDPNKKLVVIHLWRPLGVVKRNPITMCDWKTVDVINDQHACRPGGPGGHECMQWHFNPKNKWYYLSEQKPDEVTVFVQYDSEVKGHMTLPHASFQGSNEKDLPTRRSMEIRVMAVVPKNTQR</sequence>
<organism evidence="3">
    <name type="scientific">Melampsora larici-populina (strain 98AG31 / pathotype 3-4-7)</name>
    <name type="common">Poplar leaf rust fungus</name>
    <dbReference type="NCBI Taxonomy" id="747676"/>
    <lineage>
        <taxon>Eukaryota</taxon>
        <taxon>Fungi</taxon>
        <taxon>Dikarya</taxon>
        <taxon>Basidiomycota</taxon>
        <taxon>Pucciniomycotina</taxon>
        <taxon>Pucciniomycetes</taxon>
        <taxon>Pucciniales</taxon>
        <taxon>Melampsoraceae</taxon>
        <taxon>Melampsora</taxon>
    </lineage>
</organism>